<sequence length="752" mass="76440">MIRTLRGAWSRRGTLLPLLLLTVVVVAGAVAVLGFADAAGTSQLLAAPLLLLAMVAVPATGRELAIARRPEIALARLRGLDGGPLYAVLALEPLLVLLLGGLLGVLGGTALAAVTAEAWVGDAGTPFSSAAVLATFAIVLVGLGAVLVGMVGAVREPLVDQLRLAARPRRTSTGEAFGQVLIVVAALVAAYRSDVGSDADPDALVLVGPALIGLAAGQVGVWLLRGAARLAVRRTAHAAVPAFLASRRLARVADTATALRVLVAAAVVAGLAVTGATQVDDWTSDTARLRAGAPLRYDLDTDATGALALVQRLDPEGRWLMAAVLVPGEGSVPARRAFLDLSRYDAVLGDFYTATPAAGLSSTVALLGSGTPAYAAGGRLSVTVAGVSRRLRGELHPTVDVTYRLPDGTVSSVGLQAELPLSGEPVTTVLPFDVCPQGCEVVGLTLRRAPGDIRLPWVLTDLEVGGLDVLDLDLRSSPTAPTRVATGLMVSTRRAPAEATVGPAPGAVPVLATDTASWRDGDPILDSPGGEDLPARVVARLPALPLVEGDGLLADLPSAATGAPPTVPIAEVMVLARADTPDDLRDALADVARAPRTLDEVEQQVSDASGAAQALVYALMALFCLVAALLVLAAAVARERGAWIRDVAALRVVGLGRERIRAASVVEVGGLLVVAVAASLGGSAAAIALLLGNLPLVDVPVHAVPLSTAVALAPLLALAGIVAALVAIVVGRGRRFGADGSRPAILREQAQR</sequence>
<dbReference type="GO" id="GO:0005886">
    <property type="term" value="C:plasma membrane"/>
    <property type="evidence" value="ECO:0007669"/>
    <property type="project" value="UniProtKB-SubCell"/>
</dbReference>
<feature type="transmembrane region" description="Helical" evidence="6">
    <location>
        <begin position="257"/>
        <end position="276"/>
    </location>
</feature>
<feature type="transmembrane region" description="Helical" evidence="6">
    <location>
        <begin position="44"/>
        <end position="65"/>
    </location>
</feature>
<feature type="transmembrane region" description="Helical" evidence="6">
    <location>
        <begin position="85"/>
        <end position="111"/>
    </location>
</feature>
<gene>
    <name evidence="8" type="ORF">UFOPK2579_00078</name>
</gene>
<dbReference type="EMBL" id="CAEZXR010000004">
    <property type="protein sequence ID" value="CAB4685265.1"/>
    <property type="molecule type" value="Genomic_DNA"/>
</dbReference>
<evidence type="ECO:0000313" key="8">
    <source>
        <dbReference type="EMBL" id="CAB4685265.1"/>
    </source>
</evidence>
<keyword evidence="2" id="KW-1003">Cell membrane</keyword>
<feature type="transmembrane region" description="Helical" evidence="6">
    <location>
        <begin position="131"/>
        <end position="154"/>
    </location>
</feature>
<reference evidence="8" key="1">
    <citation type="submission" date="2020-05" db="EMBL/GenBank/DDBJ databases">
        <authorList>
            <person name="Chiriac C."/>
            <person name="Salcher M."/>
            <person name="Ghai R."/>
            <person name="Kavagutti S V."/>
        </authorList>
    </citation>
    <scope>NUCLEOTIDE SEQUENCE</scope>
</reference>
<evidence type="ECO:0000259" key="7">
    <source>
        <dbReference type="Pfam" id="PF02687"/>
    </source>
</evidence>
<keyword evidence="4 6" id="KW-1133">Transmembrane helix</keyword>
<evidence type="ECO:0000256" key="5">
    <source>
        <dbReference type="ARBA" id="ARBA00023136"/>
    </source>
</evidence>
<feature type="transmembrane region" description="Helical" evidence="6">
    <location>
        <begin position="665"/>
        <end position="691"/>
    </location>
</feature>
<evidence type="ECO:0000256" key="4">
    <source>
        <dbReference type="ARBA" id="ARBA00022989"/>
    </source>
</evidence>
<protein>
    <submittedName>
        <fullName evidence="8">Unannotated protein</fullName>
    </submittedName>
</protein>
<accession>A0A6J6NKI7</accession>
<dbReference type="AlphaFoldDB" id="A0A6J6NKI7"/>
<dbReference type="InterPro" id="IPR003838">
    <property type="entry name" value="ABC3_permease_C"/>
</dbReference>
<organism evidence="8">
    <name type="scientific">freshwater metagenome</name>
    <dbReference type="NCBI Taxonomy" id="449393"/>
    <lineage>
        <taxon>unclassified sequences</taxon>
        <taxon>metagenomes</taxon>
        <taxon>ecological metagenomes</taxon>
    </lineage>
</organism>
<proteinExistence type="predicted"/>
<feature type="domain" description="ABC3 transporter permease C-terminal" evidence="7">
    <location>
        <begin position="49"/>
        <end position="148"/>
    </location>
</feature>
<feature type="transmembrane region" description="Helical" evidence="6">
    <location>
        <begin position="614"/>
        <end position="637"/>
    </location>
</feature>
<feature type="transmembrane region" description="Helical" evidence="6">
    <location>
        <begin position="711"/>
        <end position="731"/>
    </location>
</feature>
<evidence type="ECO:0000256" key="3">
    <source>
        <dbReference type="ARBA" id="ARBA00022692"/>
    </source>
</evidence>
<dbReference type="Pfam" id="PF02687">
    <property type="entry name" value="FtsX"/>
    <property type="match status" value="1"/>
</dbReference>
<evidence type="ECO:0000256" key="2">
    <source>
        <dbReference type="ARBA" id="ARBA00022475"/>
    </source>
</evidence>
<comment type="subcellular location">
    <subcellularLocation>
        <location evidence="1">Cell membrane</location>
        <topology evidence="1">Multi-pass membrane protein</topology>
    </subcellularLocation>
</comment>
<evidence type="ECO:0000256" key="6">
    <source>
        <dbReference type="SAM" id="Phobius"/>
    </source>
</evidence>
<feature type="transmembrane region" description="Helical" evidence="6">
    <location>
        <begin position="203"/>
        <end position="224"/>
    </location>
</feature>
<keyword evidence="5 6" id="KW-0472">Membrane</keyword>
<name>A0A6J6NKI7_9ZZZZ</name>
<evidence type="ECO:0000256" key="1">
    <source>
        <dbReference type="ARBA" id="ARBA00004651"/>
    </source>
</evidence>
<feature type="transmembrane region" description="Helical" evidence="6">
    <location>
        <begin position="174"/>
        <end position="191"/>
    </location>
</feature>
<keyword evidence="3 6" id="KW-0812">Transmembrane</keyword>